<evidence type="ECO:0000313" key="7">
    <source>
        <dbReference type="Proteomes" id="UP000276254"/>
    </source>
</evidence>
<dbReference type="Pfam" id="PF07804">
    <property type="entry name" value="HipA_C"/>
    <property type="match status" value="1"/>
</dbReference>
<evidence type="ECO:0000259" key="5">
    <source>
        <dbReference type="Pfam" id="PF13657"/>
    </source>
</evidence>
<proteinExistence type="inferred from homology"/>
<gene>
    <name evidence="6" type="ORF">D3Y57_17650</name>
</gene>
<dbReference type="InterPro" id="IPR012893">
    <property type="entry name" value="HipA-like_C"/>
</dbReference>
<dbReference type="EMBL" id="CP032829">
    <property type="protein sequence ID" value="AYJ87420.1"/>
    <property type="molecule type" value="Genomic_DNA"/>
</dbReference>
<dbReference type="RefSeq" id="WP_121154706.1">
    <property type="nucleotide sequence ID" value="NZ_CP032829.1"/>
</dbReference>
<keyword evidence="3" id="KW-0418">Kinase</keyword>
<sequence>MARKSVNTPLTIYLNNRLVGRLTKQSSGAIDFTYDPTWLAWDNALQISLSLPLREARFIGAPVVAVFDNLLPDSRAIRARVAERVGAQGTDAFSLLSEIGRDCIGALQFMPDGIEPDATGPVHGTPVNDGEIEAILTNLARAPLGLDTDDDFRISVAGAQEKTALLRHGGFWIKPSGTTPTTHLFKPQIGQLPNGIDLSNSVENEFYCIQLMTAFGLQANEVEIQTFGATKTLVIRRFDRLATRDGRILRLPQEDMCQALSVPPTNKYENDGGPGIKGIIELLRGSDDPQGDQLAFFKSQIIFWLIGATDGHAKNFSVFLTPGGRFRLTPFYDVLTAQPSLDGGQIRRNQMKLAMAVGNSRKYRIFDVHGRHFSETGKAAGMPNQLVNQAISEIEQTAAGAFDKVETMLSADFPQAIHASVKTAAMARLTQLDTR</sequence>
<evidence type="ECO:0000259" key="4">
    <source>
        <dbReference type="Pfam" id="PF07804"/>
    </source>
</evidence>
<dbReference type="CDD" id="cd17808">
    <property type="entry name" value="HipA_Ec_like"/>
    <property type="match status" value="1"/>
</dbReference>
<evidence type="ECO:0000256" key="3">
    <source>
        <dbReference type="ARBA" id="ARBA00022777"/>
    </source>
</evidence>
<name>A0A494TDV9_SPHPE</name>
<dbReference type="PANTHER" id="PTHR37419:SF1">
    <property type="entry name" value="SERINE_THREONINE-PROTEIN KINASE TOXIN HIPA"/>
    <property type="match status" value="1"/>
</dbReference>
<keyword evidence="2" id="KW-0808">Transferase</keyword>
<evidence type="ECO:0000256" key="1">
    <source>
        <dbReference type="ARBA" id="ARBA00010164"/>
    </source>
</evidence>
<evidence type="ECO:0000313" key="6">
    <source>
        <dbReference type="EMBL" id="AYJ87420.1"/>
    </source>
</evidence>
<accession>A0A494TDV9</accession>
<protein>
    <submittedName>
        <fullName evidence="6">Type II toxin-antitoxin system HipA family toxin</fullName>
    </submittedName>
</protein>
<dbReference type="Pfam" id="PF13657">
    <property type="entry name" value="Couple_hipA"/>
    <property type="match status" value="1"/>
</dbReference>
<keyword evidence="7" id="KW-1185">Reference proteome</keyword>
<comment type="similarity">
    <text evidence="1">Belongs to the HipA Ser/Thr kinase family.</text>
</comment>
<dbReference type="KEGG" id="spha:D3Y57_17650"/>
<feature type="domain" description="HipA-like C-terminal" evidence="4">
    <location>
        <begin position="154"/>
        <end position="399"/>
    </location>
</feature>
<dbReference type="PANTHER" id="PTHR37419">
    <property type="entry name" value="SERINE/THREONINE-PROTEIN KINASE TOXIN HIPA"/>
    <property type="match status" value="1"/>
</dbReference>
<dbReference type="GO" id="GO:0005829">
    <property type="term" value="C:cytosol"/>
    <property type="evidence" value="ECO:0007669"/>
    <property type="project" value="TreeGrafter"/>
</dbReference>
<feature type="domain" description="HipA N-terminal subdomain 1" evidence="5">
    <location>
        <begin position="10"/>
        <end position="109"/>
    </location>
</feature>
<dbReference type="GO" id="GO:0004674">
    <property type="term" value="F:protein serine/threonine kinase activity"/>
    <property type="evidence" value="ECO:0007669"/>
    <property type="project" value="TreeGrafter"/>
</dbReference>
<dbReference type="OrthoDB" id="9805913at2"/>
<dbReference type="InterPro" id="IPR052028">
    <property type="entry name" value="HipA_Ser/Thr_kinase"/>
</dbReference>
<reference evidence="6 7" key="1">
    <citation type="submission" date="2018-09" db="EMBL/GenBank/DDBJ databases">
        <title>Sphingomonas peninsula sp. nov., isolated from fildes peninsula, Antarctic soil.</title>
        <authorList>
            <person name="Yingchao G."/>
        </authorList>
    </citation>
    <scope>NUCLEOTIDE SEQUENCE [LARGE SCALE GENOMIC DNA]</scope>
    <source>
        <strain evidence="6 7">YZ-8</strain>
    </source>
</reference>
<dbReference type="NCBIfam" id="TIGR03071">
    <property type="entry name" value="couple_hipA"/>
    <property type="match status" value="1"/>
</dbReference>
<dbReference type="InterPro" id="IPR017508">
    <property type="entry name" value="HipA_N1"/>
</dbReference>
<organism evidence="6 7">
    <name type="scientific">Sphingomonas paeninsulae</name>
    <dbReference type="NCBI Taxonomy" id="2319844"/>
    <lineage>
        <taxon>Bacteria</taxon>
        <taxon>Pseudomonadati</taxon>
        <taxon>Pseudomonadota</taxon>
        <taxon>Alphaproteobacteria</taxon>
        <taxon>Sphingomonadales</taxon>
        <taxon>Sphingomonadaceae</taxon>
        <taxon>Sphingomonas</taxon>
    </lineage>
</organism>
<dbReference type="Proteomes" id="UP000276254">
    <property type="component" value="Chromosome"/>
</dbReference>
<evidence type="ECO:0000256" key="2">
    <source>
        <dbReference type="ARBA" id="ARBA00022679"/>
    </source>
</evidence>
<dbReference type="AlphaFoldDB" id="A0A494TDV9"/>